<dbReference type="STRING" id="299255.SAMN02745129_3848"/>
<dbReference type="Gene3D" id="3.20.20.70">
    <property type="entry name" value="Aldolase class I"/>
    <property type="match status" value="1"/>
</dbReference>
<dbReference type="RefSeq" id="WP_200804697.1">
    <property type="nucleotide sequence ID" value="NZ_FQXG01000006.1"/>
</dbReference>
<dbReference type="CDD" id="cd04733">
    <property type="entry name" value="OYE_like_2_FMN"/>
    <property type="match status" value="1"/>
</dbReference>
<evidence type="ECO:0000256" key="1">
    <source>
        <dbReference type="ARBA" id="ARBA00022630"/>
    </source>
</evidence>
<reference evidence="4 5" key="1">
    <citation type="submission" date="2016-11" db="EMBL/GenBank/DDBJ databases">
        <authorList>
            <person name="Jaros S."/>
            <person name="Januszkiewicz K."/>
            <person name="Wedrychowicz H."/>
        </authorList>
    </citation>
    <scope>NUCLEOTIDE SEQUENCE [LARGE SCALE GENOMIC DNA]</scope>
    <source>
        <strain evidence="4 5">DSM 16917</strain>
    </source>
</reference>
<keyword evidence="5" id="KW-1185">Reference proteome</keyword>
<dbReference type="PANTHER" id="PTHR43656">
    <property type="entry name" value="BINDING OXIDOREDUCTASE, PUTATIVE (AFU_ORTHOLOGUE AFUA_2G08260)-RELATED"/>
    <property type="match status" value="1"/>
</dbReference>
<dbReference type="InterPro" id="IPR013785">
    <property type="entry name" value="Aldolase_TIM"/>
</dbReference>
<accession>A0A1M5Y0G4</accession>
<keyword evidence="2" id="KW-0560">Oxidoreductase</keyword>
<dbReference type="InterPro" id="IPR001155">
    <property type="entry name" value="OxRdtase_FMN_N"/>
</dbReference>
<organism evidence="4 5">
    <name type="scientific">Ferrimonas marina</name>
    <dbReference type="NCBI Taxonomy" id="299255"/>
    <lineage>
        <taxon>Bacteria</taxon>
        <taxon>Pseudomonadati</taxon>
        <taxon>Pseudomonadota</taxon>
        <taxon>Gammaproteobacteria</taxon>
        <taxon>Alteromonadales</taxon>
        <taxon>Ferrimonadaceae</taxon>
        <taxon>Ferrimonas</taxon>
    </lineage>
</organism>
<dbReference type="PANTHER" id="PTHR43656:SF2">
    <property type="entry name" value="BINDING OXIDOREDUCTASE, PUTATIVE (AFU_ORTHOLOGUE AFUA_2G08260)-RELATED"/>
    <property type="match status" value="1"/>
</dbReference>
<name>A0A1M5Y0G4_9GAMM</name>
<keyword evidence="1" id="KW-0285">Flavoprotein</keyword>
<gene>
    <name evidence="4" type="ORF">SAMN02745129_3848</name>
</gene>
<sequence>MGPLSRPLSLANGHGIKNRLFKSAMSEQLGDRQHNPTPELARLYRTWAEGGIGVSVTGNVMVDRTALGEPKNVVLDRDSDLGAFRRWALAGKAAEGQIWMQLNHPGKQIPAMLCKTPLAPSAIPLGRGLEKSFNPPAAMTEAQIQSAIQAFATAAELAKQTGFDGVQIHGAHGYLVSQFLSPRHNQRDDDWGGSADKRMRFVLAVFRAIRERVGADYPVGIKLNSADFMKDGFSENESMAVVEALAEAGIDLIEISGGTYESPAMMSAGKRASTLKREAYFLDYAEQVRQRVKVPLVVTGGFRSAAGMSEALESGAVDMVGLARPMSLLPDLPKRVMAEPDFVLTMANPSTGFKALDKMGMLSITWYEFQLERMGQGKAPKPGLSAWGALLATFGRLGVYAFRQRRA</sequence>
<dbReference type="Proteomes" id="UP000184268">
    <property type="component" value="Unassembled WGS sequence"/>
</dbReference>
<protein>
    <submittedName>
        <fullName evidence="4">2,4-dienoyl-CoA reductase</fullName>
    </submittedName>
</protein>
<dbReference type="SUPFAM" id="SSF51395">
    <property type="entry name" value="FMN-linked oxidoreductases"/>
    <property type="match status" value="1"/>
</dbReference>
<evidence type="ECO:0000313" key="4">
    <source>
        <dbReference type="EMBL" id="SHI05324.1"/>
    </source>
</evidence>
<evidence type="ECO:0000256" key="2">
    <source>
        <dbReference type="ARBA" id="ARBA00023002"/>
    </source>
</evidence>
<dbReference type="Pfam" id="PF00724">
    <property type="entry name" value="Oxidored_FMN"/>
    <property type="match status" value="1"/>
</dbReference>
<dbReference type="GO" id="GO:0010181">
    <property type="term" value="F:FMN binding"/>
    <property type="evidence" value="ECO:0007669"/>
    <property type="project" value="InterPro"/>
</dbReference>
<evidence type="ECO:0000259" key="3">
    <source>
        <dbReference type="Pfam" id="PF00724"/>
    </source>
</evidence>
<dbReference type="GO" id="GO:0016491">
    <property type="term" value="F:oxidoreductase activity"/>
    <property type="evidence" value="ECO:0007669"/>
    <property type="project" value="UniProtKB-KW"/>
</dbReference>
<dbReference type="AlphaFoldDB" id="A0A1M5Y0G4"/>
<dbReference type="EMBL" id="FQXG01000006">
    <property type="protein sequence ID" value="SHI05324.1"/>
    <property type="molecule type" value="Genomic_DNA"/>
</dbReference>
<evidence type="ECO:0000313" key="5">
    <source>
        <dbReference type="Proteomes" id="UP000184268"/>
    </source>
</evidence>
<feature type="domain" description="NADH:flavin oxidoreductase/NADH oxidase N-terminal" evidence="3">
    <location>
        <begin position="6"/>
        <end position="337"/>
    </location>
</feature>
<dbReference type="InterPro" id="IPR051799">
    <property type="entry name" value="NADH_flavin_oxidoreductase"/>
</dbReference>
<proteinExistence type="predicted"/>